<protein>
    <recommendedName>
        <fullName evidence="4">Lipoprotein</fullName>
    </recommendedName>
</protein>
<proteinExistence type="predicted"/>
<dbReference type="STRING" id="1823756.A4H34_09195"/>
<comment type="caution">
    <text evidence="2">The sequence shown here is derived from an EMBL/GenBank/DDBJ whole genome shotgun (WGS) entry which is preliminary data.</text>
</comment>
<keyword evidence="1" id="KW-0812">Transmembrane</keyword>
<dbReference type="PROSITE" id="PS51257">
    <property type="entry name" value="PROKAR_LIPOPROTEIN"/>
    <property type="match status" value="1"/>
</dbReference>
<evidence type="ECO:0008006" key="4">
    <source>
        <dbReference type="Google" id="ProtNLM"/>
    </source>
</evidence>
<dbReference type="EMBL" id="LVZK01000003">
    <property type="protein sequence ID" value="OAP85271.1"/>
    <property type="molecule type" value="Genomic_DNA"/>
</dbReference>
<keyword evidence="3" id="KW-1185">Reference proteome</keyword>
<name>A0A179B2G7_9ACTO</name>
<sequence length="229" mass="24738">MIVRTRRFSRLVVCLVGIIAFLLAGCKVDGTVEFHADGRAKIDLTFEDSDGTMTKIHQTCQAFRVMFLGRIKLSKEPKIENLTPPGGHTKCKVTATDTFIGSIRFEENKNSYTFTVPDKHDDDDYSDFKTRIVVTMPGKVIKASKGKVSGNKVIIDTFDFTSRGISITAQKGQGNSADKSAGPLDRKPGVLSSGSGGFPVWGWFGVGAGAAAVVAVVAFAAGRRRRTDD</sequence>
<dbReference type="AlphaFoldDB" id="A0A179B2G7"/>
<feature type="transmembrane region" description="Helical" evidence="1">
    <location>
        <begin position="200"/>
        <end position="221"/>
    </location>
</feature>
<dbReference type="Proteomes" id="UP000078368">
    <property type="component" value="Unassembled WGS sequence"/>
</dbReference>
<keyword evidence="1" id="KW-1133">Transmembrane helix</keyword>
<keyword evidence="1" id="KW-0472">Membrane</keyword>
<evidence type="ECO:0000313" key="3">
    <source>
        <dbReference type="Proteomes" id="UP000078368"/>
    </source>
</evidence>
<dbReference type="RefSeq" id="WP_064231890.1">
    <property type="nucleotide sequence ID" value="NZ_LVZK01000003.1"/>
</dbReference>
<gene>
    <name evidence="2" type="ORF">A4H34_09195</name>
</gene>
<reference evidence="2 3" key="1">
    <citation type="submission" date="2016-04" db="EMBL/GenBank/DDBJ databases">
        <title>Peptidophaga gingivicola gen. nov., sp. nov., isolated from human subgingival plaque.</title>
        <authorList>
            <person name="Beall C.J."/>
            <person name="Mokrzan E.M."/>
            <person name="Griffen A.L."/>
            <person name="Leys E.J."/>
        </authorList>
    </citation>
    <scope>NUCLEOTIDE SEQUENCE [LARGE SCALE GENOMIC DNA]</scope>
    <source>
        <strain evidence="2 3">BA112</strain>
    </source>
</reference>
<organism evidence="2 3">
    <name type="scientific">Peptidiphaga gingivicola</name>
    <dbReference type="NCBI Taxonomy" id="2741497"/>
    <lineage>
        <taxon>Bacteria</taxon>
        <taxon>Bacillati</taxon>
        <taxon>Actinomycetota</taxon>
        <taxon>Actinomycetes</taxon>
        <taxon>Actinomycetales</taxon>
        <taxon>Actinomycetaceae</taxon>
        <taxon>Peptidiphaga</taxon>
    </lineage>
</organism>
<dbReference type="OrthoDB" id="3268598at2"/>
<evidence type="ECO:0000313" key="2">
    <source>
        <dbReference type="EMBL" id="OAP85271.1"/>
    </source>
</evidence>
<evidence type="ECO:0000256" key="1">
    <source>
        <dbReference type="SAM" id="Phobius"/>
    </source>
</evidence>
<accession>A0A179B2G7</accession>